<comment type="caution">
    <text evidence="2">The sequence shown here is derived from an EMBL/GenBank/DDBJ whole genome shotgun (WGS) entry which is preliminary data.</text>
</comment>
<evidence type="ECO:0000313" key="2">
    <source>
        <dbReference type="EMBL" id="GER00380.1"/>
    </source>
</evidence>
<accession>A0A5A7MZ63</accession>
<keyword evidence="1" id="KW-0472">Membrane</keyword>
<evidence type="ECO:0000256" key="1">
    <source>
        <dbReference type="SAM" id="Phobius"/>
    </source>
</evidence>
<evidence type="ECO:0000313" key="3">
    <source>
        <dbReference type="Proteomes" id="UP000325187"/>
    </source>
</evidence>
<dbReference type="Proteomes" id="UP000325187">
    <property type="component" value="Unassembled WGS sequence"/>
</dbReference>
<dbReference type="AlphaFoldDB" id="A0A5A7MZ63"/>
<name>A0A5A7MZ63_9PROT</name>
<proteinExistence type="predicted"/>
<feature type="transmembrane region" description="Helical" evidence="1">
    <location>
        <begin position="31"/>
        <end position="48"/>
    </location>
</feature>
<protein>
    <submittedName>
        <fullName evidence="2">Uncharacterized protein</fullName>
    </submittedName>
</protein>
<keyword evidence="3" id="KW-1185">Reference proteome</keyword>
<gene>
    <name evidence="2" type="ORF">JCM17845_10030</name>
</gene>
<organism evidence="2 3">
    <name type="scientific">Iodidimonas gelatinilytica</name>
    <dbReference type="NCBI Taxonomy" id="1236966"/>
    <lineage>
        <taxon>Bacteria</taxon>
        <taxon>Pseudomonadati</taxon>
        <taxon>Pseudomonadota</taxon>
        <taxon>Alphaproteobacteria</taxon>
        <taxon>Iodidimonadales</taxon>
        <taxon>Iodidimonadaceae</taxon>
        <taxon>Iodidimonas</taxon>
    </lineage>
</organism>
<reference evidence="2 3" key="1">
    <citation type="submission" date="2019-09" db="EMBL/GenBank/DDBJ databases">
        <title>NBRP : Genome information of microbial organism related human and environment.</title>
        <authorList>
            <person name="Hattori M."/>
            <person name="Oshima K."/>
            <person name="Inaba H."/>
            <person name="Suda W."/>
            <person name="Sakamoto M."/>
            <person name="Iino T."/>
            <person name="Kitahara M."/>
            <person name="Oshida Y."/>
            <person name="Iida T."/>
            <person name="Kudo T."/>
            <person name="Itoh T."/>
            <person name="Ohkuma M."/>
        </authorList>
    </citation>
    <scope>NUCLEOTIDE SEQUENCE [LARGE SCALE GENOMIC DNA]</scope>
    <source>
        <strain evidence="2 3">Mie-1</strain>
    </source>
</reference>
<sequence length="72" mass="7554">MWRPLIAALCASVLLFGISLLLKESPAFLQLLVLIASMGLSVLGLLRYGMSAADATALGGLARFARKGLGHK</sequence>
<keyword evidence="1" id="KW-1133">Transmembrane helix</keyword>
<keyword evidence="1" id="KW-0812">Transmembrane</keyword>
<dbReference type="EMBL" id="BKCM01000004">
    <property type="protein sequence ID" value="GER00380.1"/>
    <property type="molecule type" value="Genomic_DNA"/>
</dbReference>